<dbReference type="GO" id="GO:0016987">
    <property type="term" value="F:sigma factor activity"/>
    <property type="evidence" value="ECO:0007669"/>
    <property type="project" value="UniProtKB-KW"/>
</dbReference>
<dbReference type="EMBL" id="VNJK01000005">
    <property type="protein sequence ID" value="TVX86901.1"/>
    <property type="molecule type" value="Genomic_DNA"/>
</dbReference>
<keyword evidence="8" id="KW-1185">Reference proteome</keyword>
<dbReference type="Gene3D" id="1.10.1740.10">
    <property type="match status" value="1"/>
</dbReference>
<evidence type="ECO:0000256" key="3">
    <source>
        <dbReference type="ARBA" id="ARBA00023082"/>
    </source>
</evidence>
<dbReference type="SUPFAM" id="SSF88659">
    <property type="entry name" value="Sigma3 and sigma4 domains of RNA polymerase sigma factors"/>
    <property type="match status" value="1"/>
</dbReference>
<dbReference type="InterPro" id="IPR036388">
    <property type="entry name" value="WH-like_DNA-bd_sf"/>
</dbReference>
<feature type="domain" description="RNA polymerase sigma factor 70 region 4 type 2" evidence="6">
    <location>
        <begin position="154"/>
        <end position="204"/>
    </location>
</feature>
<dbReference type="NCBIfam" id="TIGR02937">
    <property type="entry name" value="sigma70-ECF"/>
    <property type="match status" value="1"/>
</dbReference>
<dbReference type="Pfam" id="PF04542">
    <property type="entry name" value="Sigma70_r2"/>
    <property type="match status" value="1"/>
</dbReference>
<comment type="caution">
    <text evidence="7">The sequence shown here is derived from an EMBL/GenBank/DDBJ whole genome shotgun (WGS) entry which is preliminary data.</text>
</comment>
<dbReference type="GO" id="GO:0006352">
    <property type="term" value="P:DNA-templated transcription initiation"/>
    <property type="evidence" value="ECO:0007669"/>
    <property type="project" value="InterPro"/>
</dbReference>
<feature type="domain" description="RNA polymerase sigma-70 region 2" evidence="5">
    <location>
        <begin position="49"/>
        <end position="113"/>
    </location>
</feature>
<accession>A0A559IGY8</accession>
<proteinExistence type="inferred from homology"/>
<dbReference type="Pfam" id="PF08281">
    <property type="entry name" value="Sigma70_r4_2"/>
    <property type="match status" value="1"/>
</dbReference>
<dbReference type="PANTHER" id="PTHR43133:SF51">
    <property type="entry name" value="RNA POLYMERASE SIGMA FACTOR"/>
    <property type="match status" value="1"/>
</dbReference>
<keyword evidence="2" id="KW-0805">Transcription regulation</keyword>
<evidence type="ECO:0000256" key="4">
    <source>
        <dbReference type="ARBA" id="ARBA00023163"/>
    </source>
</evidence>
<evidence type="ECO:0000313" key="8">
    <source>
        <dbReference type="Proteomes" id="UP000318102"/>
    </source>
</evidence>
<dbReference type="InterPro" id="IPR013249">
    <property type="entry name" value="RNA_pol_sigma70_r4_t2"/>
</dbReference>
<name>A0A559IGY8_9BACL</name>
<dbReference type="SUPFAM" id="SSF88946">
    <property type="entry name" value="Sigma2 domain of RNA polymerase sigma factors"/>
    <property type="match status" value="1"/>
</dbReference>
<evidence type="ECO:0000259" key="5">
    <source>
        <dbReference type="Pfam" id="PF04542"/>
    </source>
</evidence>
<evidence type="ECO:0000313" key="7">
    <source>
        <dbReference type="EMBL" id="TVX86901.1"/>
    </source>
</evidence>
<dbReference type="InterPro" id="IPR013324">
    <property type="entry name" value="RNA_pol_sigma_r3/r4-like"/>
</dbReference>
<dbReference type="Gene3D" id="1.10.10.10">
    <property type="entry name" value="Winged helix-like DNA-binding domain superfamily/Winged helix DNA-binding domain"/>
    <property type="match status" value="1"/>
</dbReference>
<reference evidence="7 8" key="1">
    <citation type="submission" date="2019-07" db="EMBL/GenBank/DDBJ databases">
        <authorList>
            <person name="Kim J."/>
        </authorList>
    </citation>
    <scope>NUCLEOTIDE SEQUENCE [LARGE SCALE GENOMIC DNA]</scope>
    <source>
        <strain evidence="7 8">N4</strain>
    </source>
</reference>
<dbReference type="InterPro" id="IPR007627">
    <property type="entry name" value="RNA_pol_sigma70_r2"/>
</dbReference>
<keyword evidence="4" id="KW-0804">Transcription</keyword>
<keyword evidence="3" id="KW-0731">Sigma factor</keyword>
<dbReference type="InterPro" id="IPR013325">
    <property type="entry name" value="RNA_pol_sigma_r2"/>
</dbReference>
<protein>
    <submittedName>
        <fullName evidence="7">Sigma-70 family RNA polymerase sigma factor</fullName>
    </submittedName>
</protein>
<comment type="similarity">
    <text evidence="1">Belongs to the sigma-70 factor family. ECF subfamily.</text>
</comment>
<sequence>MYGRIERVLTAVNLLNNRLYSQESTKQNQSDEQLVQQIIAGEQEAMNTLVERHRRFVLTCICQTVKDRYLAEDIAQDVWIKVYRSLHTFRGEAKFTTWLYRLTRNQLIDTLRKWKFHLQSDSLPYEDYRMNLDNELIASEELPEEHVLKQERCEQVRETLRNMPLKYRSIMVMYHLRDRSYTEIAEQLSMPVRTVETRLYRAKALFKNGWGQAAEVPVV</sequence>
<dbReference type="CDD" id="cd06171">
    <property type="entry name" value="Sigma70_r4"/>
    <property type="match status" value="1"/>
</dbReference>
<dbReference type="AlphaFoldDB" id="A0A559IGY8"/>
<evidence type="ECO:0000256" key="2">
    <source>
        <dbReference type="ARBA" id="ARBA00023015"/>
    </source>
</evidence>
<dbReference type="OrthoDB" id="9784984at2"/>
<gene>
    <name evidence="7" type="ORF">FPZ44_22645</name>
</gene>
<dbReference type="GO" id="GO:0003677">
    <property type="term" value="F:DNA binding"/>
    <property type="evidence" value="ECO:0007669"/>
    <property type="project" value="InterPro"/>
</dbReference>
<dbReference type="InterPro" id="IPR014284">
    <property type="entry name" value="RNA_pol_sigma-70_dom"/>
</dbReference>
<evidence type="ECO:0000259" key="6">
    <source>
        <dbReference type="Pfam" id="PF08281"/>
    </source>
</evidence>
<evidence type="ECO:0000256" key="1">
    <source>
        <dbReference type="ARBA" id="ARBA00010641"/>
    </source>
</evidence>
<dbReference type="PANTHER" id="PTHR43133">
    <property type="entry name" value="RNA POLYMERASE ECF-TYPE SIGMA FACTO"/>
    <property type="match status" value="1"/>
</dbReference>
<dbReference type="InterPro" id="IPR039425">
    <property type="entry name" value="RNA_pol_sigma-70-like"/>
</dbReference>
<dbReference type="Proteomes" id="UP000318102">
    <property type="component" value="Unassembled WGS sequence"/>
</dbReference>
<organism evidence="7 8">
    <name type="scientific">Paenibacillus agilis</name>
    <dbReference type="NCBI Taxonomy" id="3020863"/>
    <lineage>
        <taxon>Bacteria</taxon>
        <taxon>Bacillati</taxon>
        <taxon>Bacillota</taxon>
        <taxon>Bacilli</taxon>
        <taxon>Bacillales</taxon>
        <taxon>Paenibacillaceae</taxon>
        <taxon>Paenibacillus</taxon>
    </lineage>
</organism>